<feature type="transmembrane region" description="Helical" evidence="4">
    <location>
        <begin position="12"/>
        <end position="36"/>
    </location>
</feature>
<dbReference type="CDD" id="cd07989">
    <property type="entry name" value="LPLAT_AGPAT-like"/>
    <property type="match status" value="1"/>
</dbReference>
<dbReference type="PANTHER" id="PTHR10434">
    <property type="entry name" value="1-ACYL-SN-GLYCEROL-3-PHOSPHATE ACYLTRANSFERASE"/>
    <property type="match status" value="1"/>
</dbReference>
<reference evidence="6 7" key="1">
    <citation type="submission" date="2016-06" db="EMBL/GenBank/DDBJ databases">
        <title>Simultaneous identification of Haemophilus influenzae and Haemophilus haemolyticus using TaqMan real-time PCR.</title>
        <authorList>
            <person name="Price E.P."/>
            <person name="Sarovich D.S."/>
            <person name="Harris T."/>
            <person name="Spargo J.C."/>
            <person name="Nosworthy E."/>
            <person name="Beissbarth J."/>
            <person name="Smith-Vaughan H.C."/>
        </authorList>
    </citation>
    <scope>NUCLEOTIDE SEQUENCE [LARGE SCALE GENOMIC DNA]</scope>
    <source>
        <strain evidence="6 7">ATCC 9796</strain>
    </source>
</reference>
<dbReference type="SUPFAM" id="SSF69593">
    <property type="entry name" value="Glycerol-3-phosphate (1)-acyltransferase"/>
    <property type="match status" value="1"/>
</dbReference>
<evidence type="ECO:0000256" key="2">
    <source>
        <dbReference type="ARBA" id="ARBA00022679"/>
    </source>
</evidence>
<feature type="transmembrane region" description="Helical" evidence="4">
    <location>
        <begin position="57"/>
        <end position="75"/>
    </location>
</feature>
<evidence type="ECO:0000259" key="5">
    <source>
        <dbReference type="SMART" id="SM00563"/>
    </source>
</evidence>
<evidence type="ECO:0000256" key="1">
    <source>
        <dbReference type="ARBA" id="ARBA00005189"/>
    </source>
</evidence>
<dbReference type="GO" id="GO:0006654">
    <property type="term" value="P:phosphatidic acid biosynthetic process"/>
    <property type="evidence" value="ECO:0007669"/>
    <property type="project" value="TreeGrafter"/>
</dbReference>
<evidence type="ECO:0000313" key="6">
    <source>
        <dbReference type="EMBL" id="OBY52176.1"/>
    </source>
</evidence>
<dbReference type="SMART" id="SM00563">
    <property type="entry name" value="PlsC"/>
    <property type="match status" value="1"/>
</dbReference>
<evidence type="ECO:0000256" key="3">
    <source>
        <dbReference type="ARBA" id="ARBA00023315"/>
    </source>
</evidence>
<dbReference type="Proteomes" id="UP000092740">
    <property type="component" value="Unassembled WGS sequence"/>
</dbReference>
<evidence type="ECO:0000313" key="7">
    <source>
        <dbReference type="Proteomes" id="UP000092740"/>
    </source>
</evidence>
<dbReference type="InterPro" id="IPR002123">
    <property type="entry name" value="Plipid/glycerol_acylTrfase"/>
</dbReference>
<dbReference type="Pfam" id="PF01553">
    <property type="entry name" value="Acyltransferase"/>
    <property type="match status" value="1"/>
</dbReference>
<keyword evidence="3 6" id="KW-0012">Acyltransferase</keyword>
<comment type="pathway">
    <text evidence="1">Lipid metabolism.</text>
</comment>
<dbReference type="RefSeq" id="WP_065285590.1">
    <property type="nucleotide sequence ID" value="NZ_CP031477.1"/>
</dbReference>
<comment type="caution">
    <text evidence="6">The sequence shown here is derived from an EMBL/GenBank/DDBJ whole genome shotgun (WGS) entry which is preliminary data.</text>
</comment>
<dbReference type="PANTHER" id="PTHR10434:SF66">
    <property type="entry name" value="PHOSPHOLIPID_GLYCEROL ACYLTRANSFERASE DOMAIN-CONTAINING PROTEIN"/>
    <property type="match status" value="1"/>
</dbReference>
<name>A0AB36E9V4_HAEPA</name>
<sequence length="264" mass="29969">MAEKLDFLKRWLATAIAFLFWAVAGTLLQLVLLPFAKKGKQANLSTQLKIRRFVGGIWYYFIRYLSCSGALKVTYQGFEKLGRPGQLVVVNHPSLLDVVLILSKAPSLNCIVKKDLLHNPTMRNQILACGFIPNTESLELLDHFERVLKQESLLLFPEGTRTGWDGIVKLNRGAVSIGLRSAKVITPVTIKMNPLSLKKGHPWYKIPDRQIHYELSVGDDIDPQEWIKNQSIPMASRRLTKYLEDYFNSQTSQKGSQQCNLNNN</sequence>
<keyword evidence="4" id="KW-1133">Transmembrane helix</keyword>
<keyword evidence="4" id="KW-0472">Membrane</keyword>
<feature type="domain" description="Phospholipid/glycerol acyltransferase" evidence="5">
    <location>
        <begin position="86"/>
        <end position="193"/>
    </location>
</feature>
<dbReference type="EMBL" id="MAQD01000005">
    <property type="protein sequence ID" value="OBY52176.1"/>
    <property type="molecule type" value="Genomic_DNA"/>
</dbReference>
<evidence type="ECO:0000256" key="4">
    <source>
        <dbReference type="SAM" id="Phobius"/>
    </source>
</evidence>
<accession>A0AB36E9V4</accession>
<dbReference type="GO" id="GO:0003841">
    <property type="term" value="F:1-acylglycerol-3-phosphate O-acyltransferase activity"/>
    <property type="evidence" value="ECO:0007669"/>
    <property type="project" value="TreeGrafter"/>
</dbReference>
<organism evidence="6 7">
    <name type="scientific">Haemophilus parainfluenzae</name>
    <dbReference type="NCBI Taxonomy" id="729"/>
    <lineage>
        <taxon>Bacteria</taxon>
        <taxon>Pseudomonadati</taxon>
        <taxon>Pseudomonadota</taxon>
        <taxon>Gammaproteobacteria</taxon>
        <taxon>Pasteurellales</taxon>
        <taxon>Pasteurellaceae</taxon>
        <taxon>Haemophilus</taxon>
    </lineage>
</organism>
<protein>
    <submittedName>
        <fullName evidence="6">Acyl-phosphate glycerol 3-phosphate acyltransferase</fullName>
    </submittedName>
</protein>
<keyword evidence="4" id="KW-0812">Transmembrane</keyword>
<gene>
    <name evidence="6" type="ORF">BBB48_03355</name>
</gene>
<dbReference type="AlphaFoldDB" id="A0AB36E9V4"/>
<proteinExistence type="predicted"/>
<keyword evidence="2" id="KW-0808">Transferase</keyword>